<protein>
    <submittedName>
        <fullName evidence="2">Uncharacterized protein</fullName>
    </submittedName>
</protein>
<keyword evidence="3" id="KW-1185">Reference proteome</keyword>
<feature type="compositionally biased region" description="Low complexity" evidence="1">
    <location>
        <begin position="15"/>
        <end position="32"/>
    </location>
</feature>
<feature type="compositionally biased region" description="Basic and acidic residues" evidence="1">
    <location>
        <begin position="37"/>
        <end position="57"/>
    </location>
</feature>
<dbReference type="Proteomes" id="UP001152888">
    <property type="component" value="Unassembled WGS sequence"/>
</dbReference>
<gene>
    <name evidence="2" type="ORF">ACAOBT_LOCUS5044</name>
</gene>
<proteinExistence type="predicted"/>
<dbReference type="AlphaFoldDB" id="A0A9P0P1J4"/>
<accession>A0A9P0P1J4</accession>
<evidence type="ECO:0000313" key="2">
    <source>
        <dbReference type="EMBL" id="CAH1963175.1"/>
    </source>
</evidence>
<reference evidence="2" key="1">
    <citation type="submission" date="2022-03" db="EMBL/GenBank/DDBJ databases">
        <authorList>
            <person name="Sayadi A."/>
        </authorList>
    </citation>
    <scope>NUCLEOTIDE SEQUENCE</scope>
</reference>
<evidence type="ECO:0000256" key="1">
    <source>
        <dbReference type="SAM" id="MobiDB-lite"/>
    </source>
</evidence>
<evidence type="ECO:0000313" key="3">
    <source>
        <dbReference type="Proteomes" id="UP001152888"/>
    </source>
</evidence>
<organism evidence="2 3">
    <name type="scientific">Acanthoscelides obtectus</name>
    <name type="common">Bean weevil</name>
    <name type="synonym">Bruchus obtectus</name>
    <dbReference type="NCBI Taxonomy" id="200917"/>
    <lineage>
        <taxon>Eukaryota</taxon>
        <taxon>Metazoa</taxon>
        <taxon>Ecdysozoa</taxon>
        <taxon>Arthropoda</taxon>
        <taxon>Hexapoda</taxon>
        <taxon>Insecta</taxon>
        <taxon>Pterygota</taxon>
        <taxon>Neoptera</taxon>
        <taxon>Endopterygota</taxon>
        <taxon>Coleoptera</taxon>
        <taxon>Polyphaga</taxon>
        <taxon>Cucujiformia</taxon>
        <taxon>Chrysomeloidea</taxon>
        <taxon>Chrysomelidae</taxon>
        <taxon>Bruchinae</taxon>
        <taxon>Bruchini</taxon>
        <taxon>Acanthoscelides</taxon>
    </lineage>
</organism>
<name>A0A9P0P1J4_ACAOB</name>
<comment type="caution">
    <text evidence="2">The sequence shown here is derived from an EMBL/GenBank/DDBJ whole genome shotgun (WGS) entry which is preliminary data.</text>
</comment>
<feature type="region of interest" description="Disordered" evidence="1">
    <location>
        <begin position="1"/>
        <end position="64"/>
    </location>
</feature>
<dbReference type="EMBL" id="CAKOFQ010006706">
    <property type="protein sequence ID" value="CAH1963175.1"/>
    <property type="molecule type" value="Genomic_DNA"/>
</dbReference>
<sequence>MVCEYSFPEQDRTTDSSTLSASLSGTQSLSESATLKAKGDSEEDNLKENDSDGESPRKRAPLQKTFSTKFKEAEKKKNIVQNCVAKWLKWLSESTEYAKSPSIPLCIKRFITNLSSTINVVSESS</sequence>